<dbReference type="Pfam" id="PF19054">
    <property type="entry name" value="DUF5753"/>
    <property type="match status" value="1"/>
</dbReference>
<reference evidence="3" key="1">
    <citation type="journal article" date="2019" name="Int. J. Syst. Evol. Microbiol.">
        <title>The Global Catalogue of Microorganisms (GCM) 10K type strain sequencing project: providing services to taxonomists for standard genome sequencing and annotation.</title>
        <authorList>
            <consortium name="The Broad Institute Genomics Platform"/>
            <consortium name="The Broad Institute Genome Sequencing Center for Infectious Disease"/>
            <person name="Wu L."/>
            <person name="Ma J."/>
        </authorList>
    </citation>
    <scope>NUCLEOTIDE SEQUENCE [LARGE SCALE GENOMIC DNA]</scope>
    <source>
        <strain evidence="3">JCM 12165</strain>
    </source>
</reference>
<evidence type="ECO:0000313" key="3">
    <source>
        <dbReference type="Proteomes" id="UP001597145"/>
    </source>
</evidence>
<accession>A0ABW4FG64</accession>
<sequence length="130" mass="13965">MAPRGHRAGEAHRADPSRWCAQGAAEHVLPAPGDHLVERVEELGPRLLVRVIPFTHPGHPVLGTPSFHVLGFASTRLPDLVWLDMVTGVQFVDDPIAVHEHRLAHAGAEDAALDAVESVAMIKAAAQEFA</sequence>
<comment type="caution">
    <text evidence="2">The sequence shown here is derived from an EMBL/GenBank/DDBJ whole genome shotgun (WGS) entry which is preliminary data.</text>
</comment>
<protein>
    <submittedName>
        <fullName evidence="2">Scr1 family TA system antitoxin-like transcriptional regulator</fullName>
    </submittedName>
</protein>
<name>A0ABW4FG64_9PSEU</name>
<keyword evidence="3" id="KW-1185">Reference proteome</keyword>
<dbReference type="Proteomes" id="UP001597145">
    <property type="component" value="Unassembled WGS sequence"/>
</dbReference>
<proteinExistence type="predicted"/>
<feature type="domain" description="DUF5753" evidence="1">
    <location>
        <begin position="34"/>
        <end position="123"/>
    </location>
</feature>
<dbReference type="RefSeq" id="WP_343969933.1">
    <property type="nucleotide sequence ID" value="NZ_BAAAJG010000001.1"/>
</dbReference>
<organism evidence="2 3">
    <name type="scientific">Pseudonocardia aurantiaca</name>
    <dbReference type="NCBI Taxonomy" id="75290"/>
    <lineage>
        <taxon>Bacteria</taxon>
        <taxon>Bacillati</taxon>
        <taxon>Actinomycetota</taxon>
        <taxon>Actinomycetes</taxon>
        <taxon>Pseudonocardiales</taxon>
        <taxon>Pseudonocardiaceae</taxon>
        <taxon>Pseudonocardia</taxon>
    </lineage>
</organism>
<dbReference type="InterPro" id="IPR043917">
    <property type="entry name" value="DUF5753"/>
</dbReference>
<evidence type="ECO:0000259" key="1">
    <source>
        <dbReference type="Pfam" id="PF19054"/>
    </source>
</evidence>
<dbReference type="EMBL" id="JBHUCP010000003">
    <property type="protein sequence ID" value="MFD1528676.1"/>
    <property type="molecule type" value="Genomic_DNA"/>
</dbReference>
<evidence type="ECO:0000313" key="2">
    <source>
        <dbReference type="EMBL" id="MFD1528676.1"/>
    </source>
</evidence>
<gene>
    <name evidence="2" type="ORF">ACFSCY_04405</name>
</gene>